<accession>A0ACB8TMU9</accession>
<gene>
    <name evidence="1" type="ORF">BDY19DRAFT_910715</name>
</gene>
<dbReference type="EMBL" id="MU274976">
    <property type="protein sequence ID" value="KAI0083282.1"/>
    <property type="molecule type" value="Genomic_DNA"/>
</dbReference>
<comment type="caution">
    <text evidence="1">The sequence shown here is derived from an EMBL/GenBank/DDBJ whole genome shotgun (WGS) entry which is preliminary data.</text>
</comment>
<evidence type="ECO:0000313" key="1">
    <source>
        <dbReference type="EMBL" id="KAI0083282.1"/>
    </source>
</evidence>
<dbReference type="Proteomes" id="UP001055072">
    <property type="component" value="Unassembled WGS sequence"/>
</dbReference>
<sequence length="471" mass="53170">MTENMTPDRSHICINLSRGGIEMMAQIVAFEVRPPPQISPATRLVARAITTYGKTVSVCLVTPGAPRLGIVLSADWQSSVHTAYGTSHEWFNSPISTMRDDFCETVAFLRYFEHHYSRSSKDINFTTMISCLYHYLCVISGRVDAETFATHQSAGHSNICRPAAGIQEVRCPYPHPSVILKRVLFVLPTASALVVSLWDTLATLDQEVDCIWTLPFGAVKALFFFVRYGNVAALLYVNYIYSGINHPTTDAQCKAFQATYDSLIVLNSCFYNAFVALRVYAIWDRRRKVKIILCVVLAIVQVPVFVLGGKSVAAFASHTVFTPAPINTCVTFQENNLVKVAFGCVLLYDVFVILLAVFNVFDRPRRPQHKVVMDLHRDGAIWFFVLFFMRLTNFLFFLLLPATKVFCVIFLTWALISITLARMIMRIESTKRPFVRGGTRKVQVRTWVPERDMFELEHWGNGTTTSAGTHQ</sequence>
<evidence type="ECO:0000313" key="2">
    <source>
        <dbReference type="Proteomes" id="UP001055072"/>
    </source>
</evidence>
<reference evidence="1" key="1">
    <citation type="journal article" date="2021" name="Environ. Microbiol.">
        <title>Gene family expansions and transcriptome signatures uncover fungal adaptations to wood decay.</title>
        <authorList>
            <person name="Hage H."/>
            <person name="Miyauchi S."/>
            <person name="Viragh M."/>
            <person name="Drula E."/>
            <person name="Min B."/>
            <person name="Chaduli D."/>
            <person name="Navarro D."/>
            <person name="Favel A."/>
            <person name="Norest M."/>
            <person name="Lesage-Meessen L."/>
            <person name="Balint B."/>
            <person name="Merenyi Z."/>
            <person name="de Eugenio L."/>
            <person name="Morin E."/>
            <person name="Martinez A.T."/>
            <person name="Baldrian P."/>
            <person name="Stursova M."/>
            <person name="Martinez M.J."/>
            <person name="Novotny C."/>
            <person name="Magnuson J.K."/>
            <person name="Spatafora J.W."/>
            <person name="Maurice S."/>
            <person name="Pangilinan J."/>
            <person name="Andreopoulos W."/>
            <person name="LaButti K."/>
            <person name="Hundley H."/>
            <person name="Na H."/>
            <person name="Kuo A."/>
            <person name="Barry K."/>
            <person name="Lipzen A."/>
            <person name="Henrissat B."/>
            <person name="Riley R."/>
            <person name="Ahrendt S."/>
            <person name="Nagy L.G."/>
            <person name="Grigoriev I.V."/>
            <person name="Martin F."/>
            <person name="Rosso M.N."/>
        </authorList>
    </citation>
    <scope>NUCLEOTIDE SEQUENCE</scope>
    <source>
        <strain evidence="1">CBS 384.51</strain>
    </source>
</reference>
<organism evidence="1 2">
    <name type="scientific">Irpex rosettiformis</name>
    <dbReference type="NCBI Taxonomy" id="378272"/>
    <lineage>
        <taxon>Eukaryota</taxon>
        <taxon>Fungi</taxon>
        <taxon>Dikarya</taxon>
        <taxon>Basidiomycota</taxon>
        <taxon>Agaricomycotina</taxon>
        <taxon>Agaricomycetes</taxon>
        <taxon>Polyporales</taxon>
        <taxon>Irpicaceae</taxon>
        <taxon>Irpex</taxon>
    </lineage>
</organism>
<keyword evidence="2" id="KW-1185">Reference proteome</keyword>
<protein>
    <submittedName>
        <fullName evidence="1">Uncharacterized protein</fullName>
    </submittedName>
</protein>
<name>A0ACB8TMU9_9APHY</name>
<proteinExistence type="predicted"/>